<evidence type="ECO:0000313" key="8">
    <source>
        <dbReference type="EnsemblPlants" id="Kaladp0008s0833.1.v1.1"/>
    </source>
</evidence>
<dbReference type="SUPFAM" id="SSF56176">
    <property type="entry name" value="FAD-binding/transporter-associated domain-like"/>
    <property type="match status" value="1"/>
</dbReference>
<dbReference type="Gene3D" id="3.30.43.10">
    <property type="entry name" value="Uridine Diphospho-n-acetylenolpyruvylglucosamine Reductase, domain 2"/>
    <property type="match status" value="1"/>
</dbReference>
<evidence type="ECO:0000259" key="7">
    <source>
        <dbReference type="PROSITE" id="PS51387"/>
    </source>
</evidence>
<dbReference type="OMA" id="PRCSYLN"/>
<dbReference type="InterPro" id="IPR036318">
    <property type="entry name" value="FAD-bd_PCMH-like_sf"/>
</dbReference>
<dbReference type="Gramene" id="Kaladp0008s0833.1.v1.1">
    <property type="protein sequence ID" value="Kaladp0008s0833.1.v1.1"/>
    <property type="gene ID" value="Kaladp0008s0833.v1.1"/>
</dbReference>
<evidence type="ECO:0000256" key="4">
    <source>
        <dbReference type="ARBA" id="ARBA00022729"/>
    </source>
</evidence>
<keyword evidence="5" id="KW-0274">FAD</keyword>
<dbReference type="Gene3D" id="3.30.465.10">
    <property type="match status" value="1"/>
</dbReference>
<dbReference type="Pfam" id="PF08031">
    <property type="entry name" value="BBE"/>
    <property type="match status" value="1"/>
</dbReference>
<feature type="domain" description="FAD-binding PCMH-type" evidence="7">
    <location>
        <begin position="46"/>
        <end position="220"/>
    </location>
</feature>
<dbReference type="InterPro" id="IPR016166">
    <property type="entry name" value="FAD-bd_PCMH"/>
</dbReference>
<comment type="similarity">
    <text evidence="2">Belongs to the oxygen-dependent FAD-linked oxidoreductase family.</text>
</comment>
<reference evidence="8" key="1">
    <citation type="submission" date="2021-01" db="UniProtKB">
        <authorList>
            <consortium name="EnsemblPlants"/>
        </authorList>
    </citation>
    <scope>IDENTIFICATION</scope>
</reference>
<name>A0A7N0RE36_KALFE</name>
<dbReference type="Proteomes" id="UP000594263">
    <property type="component" value="Unplaced"/>
</dbReference>
<comment type="cofactor">
    <cofactor evidence="1">
        <name>FAD</name>
        <dbReference type="ChEBI" id="CHEBI:57692"/>
    </cofactor>
</comment>
<dbReference type="PROSITE" id="PS51387">
    <property type="entry name" value="FAD_PCMH"/>
    <property type="match status" value="1"/>
</dbReference>
<evidence type="ECO:0000256" key="2">
    <source>
        <dbReference type="ARBA" id="ARBA00005466"/>
    </source>
</evidence>
<proteinExistence type="inferred from homology"/>
<dbReference type="EnsemblPlants" id="Kaladp0008s0833.1.v1.1">
    <property type="protein sequence ID" value="Kaladp0008s0833.1.v1.1"/>
    <property type="gene ID" value="Kaladp0008s0833.v1.1"/>
</dbReference>
<dbReference type="GO" id="GO:0016491">
    <property type="term" value="F:oxidoreductase activity"/>
    <property type="evidence" value="ECO:0007669"/>
    <property type="project" value="InterPro"/>
</dbReference>
<dbReference type="AlphaFoldDB" id="A0A7N0RE36"/>
<dbReference type="InterPro" id="IPR006094">
    <property type="entry name" value="Oxid_FAD_bind_N"/>
</dbReference>
<keyword evidence="6" id="KW-0325">Glycoprotein</keyword>
<dbReference type="InterPro" id="IPR016169">
    <property type="entry name" value="FAD-bd_PCMH_sub2"/>
</dbReference>
<protein>
    <recommendedName>
        <fullName evidence="7">FAD-binding PCMH-type domain-containing protein</fullName>
    </recommendedName>
</protein>
<evidence type="ECO:0000313" key="9">
    <source>
        <dbReference type="Proteomes" id="UP000594263"/>
    </source>
</evidence>
<evidence type="ECO:0000256" key="5">
    <source>
        <dbReference type="ARBA" id="ARBA00022827"/>
    </source>
</evidence>
<evidence type="ECO:0000256" key="3">
    <source>
        <dbReference type="ARBA" id="ARBA00022630"/>
    </source>
</evidence>
<keyword evidence="3" id="KW-0285">Flavoprotein</keyword>
<evidence type="ECO:0000256" key="6">
    <source>
        <dbReference type="ARBA" id="ARBA00023180"/>
    </source>
</evidence>
<dbReference type="Pfam" id="PF01565">
    <property type="entry name" value="FAD_binding_4"/>
    <property type="match status" value="1"/>
</dbReference>
<keyword evidence="4" id="KW-0732">Signal</keyword>
<dbReference type="InterPro" id="IPR012951">
    <property type="entry name" value="BBE"/>
</dbReference>
<evidence type="ECO:0000256" key="1">
    <source>
        <dbReference type="ARBA" id="ARBA00001974"/>
    </source>
</evidence>
<dbReference type="PANTHER" id="PTHR32448">
    <property type="entry name" value="OS08G0158400 PROTEIN"/>
    <property type="match status" value="1"/>
</dbReference>
<organism evidence="8 9">
    <name type="scientific">Kalanchoe fedtschenkoi</name>
    <name type="common">Lavender scallops</name>
    <name type="synonym">South American air plant</name>
    <dbReference type="NCBI Taxonomy" id="63787"/>
    <lineage>
        <taxon>Eukaryota</taxon>
        <taxon>Viridiplantae</taxon>
        <taxon>Streptophyta</taxon>
        <taxon>Embryophyta</taxon>
        <taxon>Tracheophyta</taxon>
        <taxon>Spermatophyta</taxon>
        <taxon>Magnoliopsida</taxon>
        <taxon>eudicotyledons</taxon>
        <taxon>Gunneridae</taxon>
        <taxon>Pentapetalae</taxon>
        <taxon>Saxifragales</taxon>
        <taxon>Crassulaceae</taxon>
        <taxon>Kalanchoe</taxon>
    </lineage>
</organism>
<sequence>MFAYTHSCLFSRSDPSFPIFPHIYTPTNSSYTTVVRAYVRNLRFLSASTPLLVLVPTHLSHIQAAVICSKTHALQIRIRSGGHDYDGLSYISDVPFIILDMSEFRAITVDLANKAAWVQSGATLGELYYKIAEQSKVHAFPAGVCPTVGVGGHFSGGGYGNMMRKFGLATDNILDAQIVDAGGRALNRKDMGEDLFWAIRGGGGASFGVITSWKIELLLTLEQGGTDIIHKWQYVADQIHSGLFIRAVIMPSIKKKHSTIKIKFNALFLGTAQQLLKVMNSRFPEVGLGSGDCMEMSWIESVLFWANYGNGTSPQVLLDRQPGKVTKSEKKKSDYVQEPISKEGLEGIWRAMIQSKKKVTLTFNPYGGRMASIPEDETPFPHRSGNKFKIQYSVNWKEDSAEAMELNLASVRSLYGHMTRFVSKSPRGAYLNYRDVDLGVNGDGEDAKNWGEKYFKGNFERLVQVKSRVDPDNFFRYEQSIPTHRKHYSSVDAYIFSPPIETIVS</sequence>
<keyword evidence="9" id="KW-1185">Reference proteome</keyword>
<dbReference type="InterPro" id="IPR016167">
    <property type="entry name" value="FAD-bd_PCMH_sub1"/>
</dbReference>
<dbReference type="Gene3D" id="3.40.462.20">
    <property type="match status" value="1"/>
</dbReference>
<dbReference type="GO" id="GO:0071949">
    <property type="term" value="F:FAD binding"/>
    <property type="evidence" value="ECO:0007669"/>
    <property type="project" value="InterPro"/>
</dbReference>
<accession>A0A7N0RE36</accession>